<organism evidence="2 3">
    <name type="scientific">Brachionus plicatilis</name>
    <name type="common">Marine rotifer</name>
    <name type="synonym">Brachionus muelleri</name>
    <dbReference type="NCBI Taxonomy" id="10195"/>
    <lineage>
        <taxon>Eukaryota</taxon>
        <taxon>Metazoa</taxon>
        <taxon>Spiralia</taxon>
        <taxon>Gnathifera</taxon>
        <taxon>Rotifera</taxon>
        <taxon>Eurotatoria</taxon>
        <taxon>Monogononta</taxon>
        <taxon>Pseudotrocha</taxon>
        <taxon>Ploima</taxon>
        <taxon>Brachionidae</taxon>
        <taxon>Brachionus</taxon>
    </lineage>
</organism>
<gene>
    <name evidence="2" type="ORF">BpHYR1_032628</name>
</gene>
<dbReference type="SUPFAM" id="SSF56436">
    <property type="entry name" value="C-type lectin-like"/>
    <property type="match status" value="1"/>
</dbReference>
<evidence type="ECO:0000313" key="2">
    <source>
        <dbReference type="EMBL" id="RMZ95525.1"/>
    </source>
</evidence>
<feature type="non-terminal residue" evidence="2">
    <location>
        <position position="575"/>
    </location>
</feature>
<dbReference type="EMBL" id="REGN01012384">
    <property type="protein sequence ID" value="RMZ95525.1"/>
    <property type="molecule type" value="Genomic_DNA"/>
</dbReference>
<sequence>MELQPCLVEAWKQANPQFSCPVGYENIPGISDRCFLAKGVPTGVDKLTADYECQINGASLIIFENEQKLNAVVEWLDTKQIGQNKYWTSSAVFRNGTQNESNWSWVWASKLSNTIHPIEYNNWGAFQEKNFNGDSLYLDKQDNRFYVMLSRSNLTGFICESKINGLKDLNININELGQQQSFTNIGGTALTIQYSVDITTNETSSVKNEVRSPNSSLIKDIVRDTCFKQVFIDSIDGMIYSFDNAFSIDICGDINPTHTDFIKKAIFDSWLTARPEFSWCSVQRNCLKIEILNTKQVFFNNWNRFTRLDYSVFVNDVLISPNDASATPTSEIMRQNIEKVRKNFYSSYLLCGILERSGVNQSFIDTPGIKSQYFPIVLKNFALSTSIFTRSQIETGIRNAFYLTSGIDPSLFPIQSELLDNYRDVLVLSQFYSNIPINRFNINPSQVVFPTSLLMFKLTINGTNLSPAVQALLDENQFYFAIQQQIYANSQLSSLSLTSFLLNENQRFLIPGDNFWRVTFSTQVIEEDIRSIENALKNFITTFKIEFKHCTNCWNDSISAFTVRYIYTNHLIDNR</sequence>
<dbReference type="Gene3D" id="3.10.100.10">
    <property type="entry name" value="Mannose-Binding Protein A, subunit A"/>
    <property type="match status" value="1"/>
</dbReference>
<dbReference type="InterPro" id="IPR016187">
    <property type="entry name" value="CTDL_fold"/>
</dbReference>
<dbReference type="InterPro" id="IPR001304">
    <property type="entry name" value="C-type_lectin-like"/>
</dbReference>
<keyword evidence="3" id="KW-1185">Reference proteome</keyword>
<dbReference type="Proteomes" id="UP000276133">
    <property type="component" value="Unassembled WGS sequence"/>
</dbReference>
<dbReference type="InterPro" id="IPR016186">
    <property type="entry name" value="C-type_lectin-like/link_sf"/>
</dbReference>
<accession>A0A3M7P8U9</accession>
<name>A0A3M7P8U9_BRAPC</name>
<proteinExistence type="predicted"/>
<reference evidence="2 3" key="1">
    <citation type="journal article" date="2018" name="Sci. Rep.">
        <title>Genomic signatures of local adaptation to the degree of environmental predictability in rotifers.</title>
        <authorList>
            <person name="Franch-Gras L."/>
            <person name="Hahn C."/>
            <person name="Garcia-Roger E.M."/>
            <person name="Carmona M.J."/>
            <person name="Serra M."/>
            <person name="Gomez A."/>
        </authorList>
    </citation>
    <scope>NUCLEOTIDE SEQUENCE [LARGE SCALE GENOMIC DNA]</scope>
    <source>
        <strain evidence="2">HYR1</strain>
    </source>
</reference>
<evidence type="ECO:0000313" key="3">
    <source>
        <dbReference type="Proteomes" id="UP000276133"/>
    </source>
</evidence>
<protein>
    <recommendedName>
        <fullName evidence="1">C-type lectin domain-containing protein</fullName>
    </recommendedName>
</protein>
<evidence type="ECO:0000259" key="1">
    <source>
        <dbReference type="SMART" id="SM00034"/>
    </source>
</evidence>
<comment type="caution">
    <text evidence="2">The sequence shown here is derived from an EMBL/GenBank/DDBJ whole genome shotgun (WGS) entry which is preliminary data.</text>
</comment>
<dbReference type="SMART" id="SM00034">
    <property type="entry name" value="CLECT"/>
    <property type="match status" value="1"/>
</dbReference>
<feature type="domain" description="C-type lectin" evidence="1">
    <location>
        <begin position="20"/>
        <end position="160"/>
    </location>
</feature>
<dbReference type="AlphaFoldDB" id="A0A3M7P8U9"/>